<reference evidence="2" key="1">
    <citation type="journal article" date="2016" name="Nature">
        <title>Genome evolution in the allotetraploid frog Xenopus laevis.</title>
        <authorList>
            <person name="Session A.M."/>
            <person name="Uno Y."/>
            <person name="Kwon T."/>
            <person name="Chapman J.A."/>
            <person name="Toyoda A."/>
            <person name="Takahashi S."/>
            <person name="Fukui A."/>
            <person name="Hikosaka A."/>
            <person name="Suzuki A."/>
            <person name="Kondo M."/>
            <person name="van Heeringen S.J."/>
            <person name="Quigley I."/>
            <person name="Heinz S."/>
            <person name="Ogino H."/>
            <person name="Ochi H."/>
            <person name="Hellsten U."/>
            <person name="Lyons J.B."/>
            <person name="Simakov O."/>
            <person name="Putnam N."/>
            <person name="Stites J."/>
            <person name="Kuroki Y."/>
            <person name="Tanaka T."/>
            <person name="Michiue T."/>
            <person name="Watanabe M."/>
            <person name="Bogdanovic O."/>
            <person name="Lister R."/>
            <person name="Georgiou G."/>
            <person name="Paranjpe S.S."/>
            <person name="van Kruijsbergen I."/>
            <person name="Shu S."/>
            <person name="Carlson J."/>
            <person name="Kinoshita T."/>
            <person name="Ohta Y."/>
            <person name="Mawaribuchi S."/>
            <person name="Jenkins J."/>
            <person name="Grimwood J."/>
            <person name="Schmutz J."/>
            <person name="Mitros T."/>
            <person name="Mozaffari S.V."/>
            <person name="Suzuki Y."/>
            <person name="Haramoto Y."/>
            <person name="Yamamoto T.S."/>
            <person name="Takagi C."/>
            <person name="Heald R."/>
            <person name="Miller K."/>
            <person name="Haudenschild C."/>
            <person name="Kitzman J."/>
            <person name="Nakayama T."/>
            <person name="Izutsu Y."/>
            <person name="Robert J."/>
            <person name="Fortriede J."/>
            <person name="Burns K."/>
            <person name="Lotay V."/>
            <person name="Karimi K."/>
            <person name="Yasuoka Y."/>
            <person name="Dichmann D.S."/>
            <person name="Flajnik M.F."/>
            <person name="Houston D.W."/>
            <person name="Shendure J."/>
            <person name="DuPasquier L."/>
            <person name="Vize P.D."/>
            <person name="Zorn A.M."/>
            <person name="Ito M."/>
            <person name="Marcotte E.M."/>
            <person name="Wallingford J.B."/>
            <person name="Ito Y."/>
            <person name="Asashima M."/>
            <person name="Ueno N."/>
            <person name="Matsuda Y."/>
            <person name="Veenstra G.J."/>
            <person name="Fujiyama A."/>
            <person name="Harland R.M."/>
            <person name="Taira M."/>
            <person name="Rokhsar D.S."/>
        </authorList>
    </citation>
    <scope>NUCLEOTIDE SEQUENCE [LARGE SCALE GENOMIC DNA]</scope>
    <source>
        <strain evidence="2">J</strain>
    </source>
</reference>
<name>A0A974I1R0_XENLA</name>
<dbReference type="Proteomes" id="UP000694892">
    <property type="component" value="Chromosome 1S"/>
</dbReference>
<dbReference type="EMBL" id="CM004467">
    <property type="protein sequence ID" value="OCT98105.1"/>
    <property type="molecule type" value="Genomic_DNA"/>
</dbReference>
<evidence type="ECO:0000313" key="1">
    <source>
        <dbReference type="EMBL" id="OCT98105.1"/>
    </source>
</evidence>
<proteinExistence type="predicted"/>
<organism evidence="1 2">
    <name type="scientific">Xenopus laevis</name>
    <name type="common">African clawed frog</name>
    <dbReference type="NCBI Taxonomy" id="8355"/>
    <lineage>
        <taxon>Eukaryota</taxon>
        <taxon>Metazoa</taxon>
        <taxon>Chordata</taxon>
        <taxon>Craniata</taxon>
        <taxon>Vertebrata</taxon>
        <taxon>Euteleostomi</taxon>
        <taxon>Amphibia</taxon>
        <taxon>Batrachia</taxon>
        <taxon>Anura</taxon>
        <taxon>Pipoidea</taxon>
        <taxon>Pipidae</taxon>
        <taxon>Xenopodinae</taxon>
        <taxon>Xenopus</taxon>
        <taxon>Xenopus</taxon>
    </lineage>
</organism>
<accession>A0A974I1R0</accession>
<protein>
    <submittedName>
        <fullName evidence="1">Uncharacterized protein</fullName>
    </submittedName>
</protein>
<dbReference type="AlphaFoldDB" id="A0A974I1R0"/>
<gene>
    <name evidence="1" type="ORF">XELAEV_18010333mg</name>
</gene>
<evidence type="ECO:0000313" key="2">
    <source>
        <dbReference type="Proteomes" id="UP000694892"/>
    </source>
</evidence>
<sequence>MEFIKLLLYSLISINIILHYYTKSLCKKTVHHGTVLKQLTNISHDLIPCPLAVFTQDLVHFAYGHVLLKCLQ</sequence>